<comment type="catalytic activity">
    <reaction evidence="10">
        <text>a very-long-chain acyl-CoA + malonyl-CoA + H(+) = a very-long-chain 3-oxoacyl-CoA + CO2 + CoA</text>
        <dbReference type="Rhea" id="RHEA:32727"/>
        <dbReference type="ChEBI" id="CHEBI:15378"/>
        <dbReference type="ChEBI" id="CHEBI:16526"/>
        <dbReference type="ChEBI" id="CHEBI:57287"/>
        <dbReference type="ChEBI" id="CHEBI:57384"/>
        <dbReference type="ChEBI" id="CHEBI:90725"/>
        <dbReference type="ChEBI" id="CHEBI:90736"/>
        <dbReference type="EC" id="2.3.1.199"/>
    </reaction>
</comment>
<dbReference type="GO" id="GO:0034626">
    <property type="term" value="P:fatty acid elongation, polyunsaturated fatty acid"/>
    <property type="evidence" value="ECO:0007669"/>
    <property type="project" value="TreeGrafter"/>
</dbReference>
<dbReference type="EMBL" id="JALNTZ010000002">
    <property type="protein sequence ID" value="KAJ3660587.1"/>
    <property type="molecule type" value="Genomic_DNA"/>
</dbReference>
<dbReference type="PANTHER" id="PTHR11157:SF21">
    <property type="entry name" value="ELONGATION OF VERY LONG CHAIN FATTY ACIDS PROTEIN"/>
    <property type="match status" value="1"/>
</dbReference>
<evidence type="ECO:0000256" key="6">
    <source>
        <dbReference type="ARBA" id="ARBA00022989"/>
    </source>
</evidence>
<evidence type="ECO:0000256" key="2">
    <source>
        <dbReference type="ARBA" id="ARBA00022516"/>
    </source>
</evidence>
<evidence type="ECO:0000256" key="5">
    <source>
        <dbReference type="ARBA" id="ARBA00022832"/>
    </source>
</evidence>
<dbReference type="Proteomes" id="UP001168821">
    <property type="component" value="Unassembled WGS sequence"/>
</dbReference>
<accession>A0AA38INF0</accession>
<keyword evidence="2 10" id="KW-0444">Lipid biosynthesis</keyword>
<proteinExistence type="inferred from homology"/>
<feature type="transmembrane region" description="Helical" evidence="10">
    <location>
        <begin position="130"/>
        <end position="148"/>
    </location>
</feature>
<dbReference type="AlphaFoldDB" id="A0AA38INF0"/>
<dbReference type="GO" id="GO:0042761">
    <property type="term" value="P:very long-chain fatty acid biosynthetic process"/>
    <property type="evidence" value="ECO:0007669"/>
    <property type="project" value="TreeGrafter"/>
</dbReference>
<organism evidence="11 12">
    <name type="scientific">Zophobas morio</name>
    <dbReference type="NCBI Taxonomy" id="2755281"/>
    <lineage>
        <taxon>Eukaryota</taxon>
        <taxon>Metazoa</taxon>
        <taxon>Ecdysozoa</taxon>
        <taxon>Arthropoda</taxon>
        <taxon>Hexapoda</taxon>
        <taxon>Insecta</taxon>
        <taxon>Pterygota</taxon>
        <taxon>Neoptera</taxon>
        <taxon>Endopterygota</taxon>
        <taxon>Coleoptera</taxon>
        <taxon>Polyphaga</taxon>
        <taxon>Cucujiformia</taxon>
        <taxon>Tenebrionidae</taxon>
        <taxon>Zophobas</taxon>
    </lineage>
</organism>
<feature type="transmembrane region" description="Helical" evidence="10">
    <location>
        <begin position="192"/>
        <end position="209"/>
    </location>
</feature>
<dbReference type="GO" id="GO:0009922">
    <property type="term" value="F:fatty acid elongase activity"/>
    <property type="evidence" value="ECO:0007669"/>
    <property type="project" value="UniProtKB-EC"/>
</dbReference>
<dbReference type="Pfam" id="PF01151">
    <property type="entry name" value="ELO"/>
    <property type="match status" value="1"/>
</dbReference>
<feature type="transmembrane region" description="Helical" evidence="10">
    <location>
        <begin position="154"/>
        <end position="172"/>
    </location>
</feature>
<evidence type="ECO:0000313" key="11">
    <source>
        <dbReference type="EMBL" id="KAJ3660587.1"/>
    </source>
</evidence>
<dbReference type="EC" id="2.3.1.199" evidence="10"/>
<feature type="transmembrane region" description="Helical" evidence="10">
    <location>
        <begin position="52"/>
        <end position="72"/>
    </location>
</feature>
<name>A0AA38INF0_9CUCU</name>
<dbReference type="GO" id="GO:0030148">
    <property type="term" value="P:sphingolipid biosynthetic process"/>
    <property type="evidence" value="ECO:0007669"/>
    <property type="project" value="TreeGrafter"/>
</dbReference>
<evidence type="ECO:0000256" key="1">
    <source>
        <dbReference type="ARBA" id="ARBA00004141"/>
    </source>
</evidence>
<keyword evidence="4 10" id="KW-0812">Transmembrane</keyword>
<dbReference type="PANTHER" id="PTHR11157">
    <property type="entry name" value="FATTY ACID ACYL TRANSFERASE-RELATED"/>
    <property type="match status" value="1"/>
</dbReference>
<evidence type="ECO:0000256" key="3">
    <source>
        <dbReference type="ARBA" id="ARBA00022679"/>
    </source>
</evidence>
<keyword evidence="5 10" id="KW-0276">Fatty acid metabolism</keyword>
<dbReference type="InterPro" id="IPR002076">
    <property type="entry name" value="ELO_fam"/>
</dbReference>
<feature type="transmembrane region" description="Helical" evidence="10">
    <location>
        <begin position="100"/>
        <end position="118"/>
    </location>
</feature>
<evidence type="ECO:0000256" key="9">
    <source>
        <dbReference type="ARBA" id="ARBA00023160"/>
    </source>
</evidence>
<dbReference type="GO" id="GO:0005789">
    <property type="term" value="C:endoplasmic reticulum membrane"/>
    <property type="evidence" value="ECO:0007669"/>
    <property type="project" value="TreeGrafter"/>
</dbReference>
<keyword evidence="12" id="KW-1185">Reference proteome</keyword>
<evidence type="ECO:0000256" key="7">
    <source>
        <dbReference type="ARBA" id="ARBA00023098"/>
    </source>
</evidence>
<evidence type="ECO:0000256" key="4">
    <source>
        <dbReference type="ARBA" id="ARBA00022692"/>
    </source>
</evidence>
<keyword evidence="9 10" id="KW-0275">Fatty acid biosynthesis</keyword>
<evidence type="ECO:0000313" key="12">
    <source>
        <dbReference type="Proteomes" id="UP001168821"/>
    </source>
</evidence>
<evidence type="ECO:0000256" key="10">
    <source>
        <dbReference type="RuleBase" id="RU361115"/>
    </source>
</evidence>
<sequence length="250" mass="29614">MYFFPDPRLENYPLMGSPFQIIMILTTYVVFVKKTGPALMKDRPPMKLDKVIMVYNWVQIILNTAVFLIAIVEWNNFSFVCSPMDQSHNRLAIKIMQLQYSYTLLKFLDLLDTVFFVLRKKDNQVTFLHLYHHLLMASFGWVGCKFFAGGQVYYLGIVNLPVHSVMYFYYFLTAWDSSYKQSIWWKKHLTQLQIVQHLFVFTAFLIPFLNPNCSYPKTLLGVYLINAVVMIYLFSKFYVKTYIKKKEKAQ</sequence>
<comment type="similarity">
    <text evidence="10">Belongs to the ELO family.</text>
</comment>
<protein>
    <recommendedName>
        <fullName evidence="10">Elongation of very long chain fatty acids protein</fullName>
        <ecNumber evidence="10">2.3.1.199</ecNumber>
    </recommendedName>
    <alternativeName>
        <fullName evidence="10">Very-long-chain 3-oxoacyl-CoA synthase</fullName>
    </alternativeName>
</protein>
<dbReference type="GO" id="GO:0019367">
    <property type="term" value="P:fatty acid elongation, saturated fatty acid"/>
    <property type="evidence" value="ECO:0007669"/>
    <property type="project" value="TreeGrafter"/>
</dbReference>
<keyword evidence="3 10" id="KW-0808">Transferase</keyword>
<reference evidence="11" key="1">
    <citation type="journal article" date="2023" name="G3 (Bethesda)">
        <title>Whole genome assemblies of Zophobas morio and Tenebrio molitor.</title>
        <authorList>
            <person name="Kaur S."/>
            <person name="Stinson S.A."/>
            <person name="diCenzo G.C."/>
        </authorList>
    </citation>
    <scope>NUCLEOTIDE SEQUENCE</scope>
    <source>
        <strain evidence="11">QUZm001</strain>
    </source>
</reference>
<evidence type="ECO:0000256" key="8">
    <source>
        <dbReference type="ARBA" id="ARBA00023136"/>
    </source>
</evidence>
<keyword evidence="8 10" id="KW-0472">Membrane</keyword>
<feature type="transmembrane region" description="Helical" evidence="10">
    <location>
        <begin position="12"/>
        <end position="31"/>
    </location>
</feature>
<feature type="transmembrane region" description="Helical" evidence="10">
    <location>
        <begin position="221"/>
        <end position="239"/>
    </location>
</feature>
<comment type="caution">
    <text evidence="11">The sequence shown here is derived from an EMBL/GenBank/DDBJ whole genome shotgun (WGS) entry which is preliminary data.</text>
</comment>
<keyword evidence="7 10" id="KW-0443">Lipid metabolism</keyword>
<keyword evidence="6 10" id="KW-1133">Transmembrane helix</keyword>
<comment type="subcellular location">
    <subcellularLocation>
        <location evidence="1">Membrane</location>
        <topology evidence="1">Multi-pass membrane protein</topology>
    </subcellularLocation>
</comment>
<dbReference type="GO" id="GO:0034625">
    <property type="term" value="P:fatty acid elongation, monounsaturated fatty acid"/>
    <property type="evidence" value="ECO:0007669"/>
    <property type="project" value="TreeGrafter"/>
</dbReference>
<gene>
    <name evidence="11" type="ORF">Zmor_005029</name>
</gene>